<feature type="domain" description="DSBA-like thioredoxin" evidence="1">
    <location>
        <begin position="5"/>
        <end position="205"/>
    </location>
</feature>
<dbReference type="CDD" id="cd03024">
    <property type="entry name" value="DsbA_FrnE"/>
    <property type="match status" value="1"/>
</dbReference>
<dbReference type="InterPro" id="IPR001853">
    <property type="entry name" value="DSBA-like_thioredoxin_dom"/>
</dbReference>
<dbReference type="Gene3D" id="3.40.30.10">
    <property type="entry name" value="Glutaredoxin"/>
    <property type="match status" value="1"/>
</dbReference>
<dbReference type="EMBL" id="CP051180">
    <property type="protein sequence ID" value="QIZ76192.1"/>
    <property type="molecule type" value="Genomic_DNA"/>
</dbReference>
<organism evidence="2 3">
    <name type="scientific">Ferrimonas lipolytica</name>
    <dbReference type="NCBI Taxonomy" id="2724191"/>
    <lineage>
        <taxon>Bacteria</taxon>
        <taxon>Pseudomonadati</taxon>
        <taxon>Pseudomonadota</taxon>
        <taxon>Gammaproteobacteria</taxon>
        <taxon>Alteromonadales</taxon>
        <taxon>Ferrimonadaceae</taxon>
        <taxon>Ferrimonas</taxon>
    </lineage>
</organism>
<dbReference type="InterPro" id="IPR036249">
    <property type="entry name" value="Thioredoxin-like_sf"/>
</dbReference>
<dbReference type="SUPFAM" id="SSF52833">
    <property type="entry name" value="Thioredoxin-like"/>
    <property type="match status" value="1"/>
</dbReference>
<accession>A0A6H1UEH2</accession>
<proteinExistence type="predicted"/>
<dbReference type="AlphaFoldDB" id="A0A6H1UEH2"/>
<name>A0A6H1UEH2_9GAMM</name>
<reference evidence="2 3" key="1">
    <citation type="submission" date="2020-04" db="EMBL/GenBank/DDBJ databases">
        <title>Ferrimonas sp. S7 isolated from sea water.</title>
        <authorList>
            <person name="Bae S.S."/>
            <person name="Baek K."/>
        </authorList>
    </citation>
    <scope>NUCLEOTIDE SEQUENCE [LARGE SCALE GENOMIC DNA]</scope>
    <source>
        <strain evidence="2 3">S7</strain>
    </source>
</reference>
<gene>
    <name evidence="2" type="ORF">HER31_04355</name>
</gene>
<protein>
    <submittedName>
        <fullName evidence="2">DsbA family oxidoreductase</fullName>
    </submittedName>
</protein>
<keyword evidence="3" id="KW-1185">Reference proteome</keyword>
<evidence type="ECO:0000313" key="3">
    <source>
        <dbReference type="Proteomes" id="UP000501602"/>
    </source>
</evidence>
<evidence type="ECO:0000313" key="2">
    <source>
        <dbReference type="EMBL" id="QIZ76192.1"/>
    </source>
</evidence>
<dbReference type="PANTHER" id="PTHR13887">
    <property type="entry name" value="GLUTATHIONE S-TRANSFERASE KAPPA"/>
    <property type="match status" value="1"/>
</dbReference>
<evidence type="ECO:0000259" key="1">
    <source>
        <dbReference type="Pfam" id="PF01323"/>
    </source>
</evidence>
<dbReference type="Pfam" id="PF01323">
    <property type="entry name" value="DSBA"/>
    <property type="match status" value="1"/>
</dbReference>
<dbReference type="RefSeq" id="WP_168659452.1">
    <property type="nucleotide sequence ID" value="NZ_CP051180.1"/>
</dbReference>
<dbReference type="PANTHER" id="PTHR13887:SF41">
    <property type="entry name" value="THIOREDOXIN SUPERFAMILY PROTEIN"/>
    <property type="match status" value="1"/>
</dbReference>
<dbReference type="Proteomes" id="UP000501602">
    <property type="component" value="Chromosome"/>
</dbReference>
<dbReference type="KEGG" id="fes:HER31_04355"/>
<dbReference type="GO" id="GO:0016491">
    <property type="term" value="F:oxidoreductase activity"/>
    <property type="evidence" value="ECO:0007669"/>
    <property type="project" value="InterPro"/>
</dbReference>
<sequence>MQRLTIDIVSDVTCPWCIIGYQSLKLALQQLEKELAATLSWHPFEINPQVGKQGQIKRENLQQKYGLSDEQIAQNFDNITKRANELGFDMRLDKQSHTYNTFDAHRLLHWAKLQGQDTALKMALFTLYFTDGGNPSDHQALLQQVDQLGLDVDAAKQILASDSYAEEVRADISHYQQLGITSVPTFVINGKYGISGGQPVESFVEGLRNLALKERGNSGK</sequence>